<protein>
    <recommendedName>
        <fullName evidence="4">DUF2306 domain-containing protein</fullName>
    </recommendedName>
</protein>
<comment type="caution">
    <text evidence="2">The sequence shown here is derived from an EMBL/GenBank/DDBJ whole genome shotgun (WGS) entry which is preliminary data.</text>
</comment>
<reference evidence="3" key="1">
    <citation type="journal article" date="2019" name="Int. J. Syst. Evol. Microbiol.">
        <title>The Global Catalogue of Microorganisms (GCM) 10K type strain sequencing project: providing services to taxonomists for standard genome sequencing and annotation.</title>
        <authorList>
            <consortium name="The Broad Institute Genomics Platform"/>
            <consortium name="The Broad Institute Genome Sequencing Center for Infectious Disease"/>
            <person name="Wu L."/>
            <person name="Ma J."/>
        </authorList>
    </citation>
    <scope>NUCLEOTIDE SEQUENCE [LARGE SCALE GENOMIC DNA]</scope>
    <source>
        <strain evidence="3">JCM 17919</strain>
    </source>
</reference>
<feature type="transmembrane region" description="Helical" evidence="1">
    <location>
        <begin position="113"/>
        <end position="135"/>
    </location>
</feature>
<dbReference type="RefSeq" id="WP_345258366.1">
    <property type="nucleotide sequence ID" value="NZ_BAABGY010000019.1"/>
</dbReference>
<feature type="transmembrane region" description="Helical" evidence="1">
    <location>
        <begin position="175"/>
        <end position="192"/>
    </location>
</feature>
<evidence type="ECO:0000313" key="2">
    <source>
        <dbReference type="EMBL" id="GAA4344495.1"/>
    </source>
</evidence>
<dbReference type="EMBL" id="BAABGY010000019">
    <property type="protein sequence ID" value="GAA4344495.1"/>
    <property type="molecule type" value="Genomic_DNA"/>
</dbReference>
<accession>A0ABP8HU95</accession>
<keyword evidence="1" id="KW-1133">Transmembrane helix</keyword>
<feature type="transmembrane region" description="Helical" evidence="1">
    <location>
        <begin position="78"/>
        <end position="101"/>
    </location>
</feature>
<dbReference type="Proteomes" id="UP001501725">
    <property type="component" value="Unassembled WGS sequence"/>
</dbReference>
<name>A0ABP8HU95_9BACT</name>
<gene>
    <name evidence="2" type="ORF">GCM10023184_45850</name>
</gene>
<feature type="transmembrane region" description="Helical" evidence="1">
    <location>
        <begin position="44"/>
        <end position="66"/>
    </location>
</feature>
<feature type="transmembrane region" description="Helical" evidence="1">
    <location>
        <begin position="12"/>
        <end position="32"/>
    </location>
</feature>
<organism evidence="2 3">
    <name type="scientific">Flaviaesturariibacter amylovorans</name>
    <dbReference type="NCBI Taxonomy" id="1084520"/>
    <lineage>
        <taxon>Bacteria</taxon>
        <taxon>Pseudomonadati</taxon>
        <taxon>Bacteroidota</taxon>
        <taxon>Chitinophagia</taxon>
        <taxon>Chitinophagales</taxon>
        <taxon>Chitinophagaceae</taxon>
        <taxon>Flaviaestuariibacter</taxon>
    </lineage>
</organism>
<keyword evidence="1" id="KW-0812">Transmembrane</keyword>
<sequence length="239" mass="26693">MRAATLRKPSYFLVFALVGLAATLVGFARTFFVPLAAGTFTAPIGVHIHGAFAFAWVLLFVLQAALVQARRFQAHRTIGYLGGVVALGVSVTMVPAGLFQVDRDLRLGLGGTAYSSMLGILTSGALFLGLVIAGIVHRRRGAHHKRYLLLATIVVLWPAWFRFRHYFPSVPHPEIWFALVLADSLIVIAWAWEYYRYRRIHPVLLWGGLLIILEQSLEVYLFDSPVWRQLGTIVYGLFT</sequence>
<evidence type="ECO:0000256" key="1">
    <source>
        <dbReference type="SAM" id="Phobius"/>
    </source>
</evidence>
<keyword evidence="3" id="KW-1185">Reference proteome</keyword>
<proteinExistence type="predicted"/>
<evidence type="ECO:0008006" key="4">
    <source>
        <dbReference type="Google" id="ProtNLM"/>
    </source>
</evidence>
<keyword evidence="1" id="KW-0472">Membrane</keyword>
<feature type="transmembrane region" description="Helical" evidence="1">
    <location>
        <begin position="147"/>
        <end position="163"/>
    </location>
</feature>
<evidence type="ECO:0000313" key="3">
    <source>
        <dbReference type="Proteomes" id="UP001501725"/>
    </source>
</evidence>